<accession>A0AAU7QAI5</accession>
<dbReference type="PROSITE" id="PS00101">
    <property type="entry name" value="HEXAPEP_TRANSFERASES"/>
    <property type="match status" value="1"/>
</dbReference>
<gene>
    <name evidence="6" type="ORF">ABK905_22725</name>
</gene>
<dbReference type="Gene3D" id="2.60.120.10">
    <property type="entry name" value="Jelly Rolls"/>
    <property type="match status" value="1"/>
</dbReference>
<dbReference type="InterPro" id="IPR011004">
    <property type="entry name" value="Trimer_LpxA-like_sf"/>
</dbReference>
<dbReference type="InterPro" id="IPR018357">
    <property type="entry name" value="Hexapep_transf_CS"/>
</dbReference>
<dbReference type="InterPro" id="IPR011051">
    <property type="entry name" value="RmlC_Cupin_sf"/>
</dbReference>
<dbReference type="Gene3D" id="2.160.10.10">
    <property type="entry name" value="Hexapeptide repeat proteins"/>
    <property type="match status" value="1"/>
</dbReference>
<dbReference type="EMBL" id="CP157947">
    <property type="protein sequence ID" value="XBS69241.1"/>
    <property type="molecule type" value="Genomic_DNA"/>
</dbReference>
<dbReference type="Pfam" id="PF05523">
    <property type="entry name" value="FdtA"/>
    <property type="match status" value="1"/>
</dbReference>
<evidence type="ECO:0000256" key="2">
    <source>
        <dbReference type="ARBA" id="ARBA00022679"/>
    </source>
</evidence>
<reference evidence="6" key="1">
    <citation type="submission" date="2024-06" db="EMBL/GenBank/DDBJ databases">
        <authorList>
            <person name="Coelho C."/>
            <person name="Bento M."/>
            <person name="Garcia E."/>
            <person name="Camelo A."/>
            <person name="Brandao I."/>
            <person name="Espirito Santo C."/>
            <person name="Trovao J."/>
            <person name="Verissimo A."/>
            <person name="Costa J."/>
            <person name="Tiago I."/>
        </authorList>
    </citation>
    <scope>NUCLEOTIDE SEQUENCE</scope>
    <source>
        <strain evidence="6">KWT182</strain>
    </source>
</reference>
<evidence type="ECO:0000313" key="6">
    <source>
        <dbReference type="EMBL" id="XBS69241.1"/>
    </source>
</evidence>
<name>A0AAU7QAI5_9GAMM</name>
<evidence type="ECO:0000256" key="3">
    <source>
        <dbReference type="ARBA" id="ARBA00022737"/>
    </source>
</evidence>
<dbReference type="SUPFAM" id="SSF51161">
    <property type="entry name" value="Trimeric LpxA-like enzymes"/>
    <property type="match status" value="1"/>
</dbReference>
<keyword evidence="4" id="KW-0012">Acyltransferase</keyword>
<comment type="similarity">
    <text evidence="1">Belongs to the transferase hexapeptide repeat family.</text>
</comment>
<organism evidence="6">
    <name type="scientific">Acerihabitans sp. KWT182</name>
    <dbReference type="NCBI Taxonomy" id="3157919"/>
    <lineage>
        <taxon>Bacteria</taxon>
        <taxon>Pseudomonadati</taxon>
        <taxon>Pseudomonadota</taxon>
        <taxon>Gammaproteobacteria</taxon>
        <taxon>Enterobacterales</taxon>
        <taxon>Pectobacteriaceae</taxon>
        <taxon>Acerihabitans</taxon>
    </lineage>
</organism>
<sequence length="320" mass="35435">MMDSAKDFFVHSQAICESRDIGKNTRIWAFAHILPGARLGNDCNVCDHVFIENDVRIGHRVTLKCGVQIWDGITIEDDVFVGPNVTFTNDPFPRSKAYPQEFSRTVIRKGASLGANSTILPGLTIGPNAMIGAGAVVARSIPANAIVVGNPAKIIGYVDARSICHEHVATEGKMPQQSETLVKGVTLHTMNKFADIRGSLSVGNFGHAIPFKPVRYFMVYDVPTEQIRGEHAHRVCHQFLVAVKGLVHVVADDGLKRQEFILDRPTRGIYLPAMTWGIQYRYSPDAILMVFASHSYDATDYIRDYDEFRMLAECAQNALS</sequence>
<proteinExistence type="inferred from homology"/>
<dbReference type="AlphaFoldDB" id="A0AAU7QAI5"/>
<dbReference type="InterPro" id="IPR014710">
    <property type="entry name" value="RmlC-like_jellyroll"/>
</dbReference>
<dbReference type="Pfam" id="PF00132">
    <property type="entry name" value="Hexapep"/>
    <property type="match status" value="2"/>
</dbReference>
<dbReference type="InterPro" id="IPR001451">
    <property type="entry name" value="Hexapep"/>
</dbReference>
<protein>
    <submittedName>
        <fullName evidence="6">WxcM-like domain-containing protein</fullName>
    </submittedName>
</protein>
<dbReference type="InterPro" id="IPR008894">
    <property type="entry name" value="QdtA_cupin_dom"/>
</dbReference>
<dbReference type="GO" id="GO:0016747">
    <property type="term" value="F:acyltransferase activity, transferring groups other than amino-acyl groups"/>
    <property type="evidence" value="ECO:0007669"/>
    <property type="project" value="UniProtKB-ARBA"/>
</dbReference>
<dbReference type="CDD" id="cd03358">
    <property type="entry name" value="LbH_WxcM_N_like"/>
    <property type="match status" value="1"/>
</dbReference>
<dbReference type="SUPFAM" id="SSF51182">
    <property type="entry name" value="RmlC-like cupins"/>
    <property type="match status" value="1"/>
</dbReference>
<dbReference type="PANTHER" id="PTHR43300">
    <property type="entry name" value="ACETYLTRANSFERASE"/>
    <property type="match status" value="1"/>
</dbReference>
<keyword evidence="2" id="KW-0808">Transferase</keyword>
<dbReference type="CDD" id="cd20292">
    <property type="entry name" value="cupin_QdtA-like"/>
    <property type="match status" value="1"/>
</dbReference>
<dbReference type="PANTHER" id="PTHR43300:SF4">
    <property type="entry name" value="ACYL-[ACYL-CARRIER-PROTEIN]--UDP-N-ACETYLGLUCOSAMINE O-ACYLTRANSFERASE"/>
    <property type="match status" value="1"/>
</dbReference>
<keyword evidence="3" id="KW-0677">Repeat</keyword>
<evidence type="ECO:0000256" key="4">
    <source>
        <dbReference type="ARBA" id="ARBA00023315"/>
    </source>
</evidence>
<evidence type="ECO:0000256" key="1">
    <source>
        <dbReference type="ARBA" id="ARBA00007274"/>
    </source>
</evidence>
<dbReference type="InterPro" id="IPR050179">
    <property type="entry name" value="Trans_hexapeptide_repeat"/>
</dbReference>
<feature type="domain" description="Sugar 3,4-ketoisomerase QdtA cupin" evidence="5">
    <location>
        <begin position="184"/>
        <end position="310"/>
    </location>
</feature>
<evidence type="ECO:0000259" key="5">
    <source>
        <dbReference type="Pfam" id="PF05523"/>
    </source>
</evidence>